<dbReference type="AlphaFoldDB" id="M2WK87"/>
<proteinExistence type="predicted"/>
<keyword evidence="3" id="KW-1185">Reference proteome</keyword>
<organism evidence="2 3">
    <name type="scientific">Dothistroma septosporum (strain NZE10 / CBS 128990)</name>
    <name type="common">Red band needle blight fungus</name>
    <name type="synonym">Mycosphaerella pini</name>
    <dbReference type="NCBI Taxonomy" id="675120"/>
    <lineage>
        <taxon>Eukaryota</taxon>
        <taxon>Fungi</taxon>
        <taxon>Dikarya</taxon>
        <taxon>Ascomycota</taxon>
        <taxon>Pezizomycotina</taxon>
        <taxon>Dothideomycetes</taxon>
        <taxon>Dothideomycetidae</taxon>
        <taxon>Mycosphaerellales</taxon>
        <taxon>Mycosphaerellaceae</taxon>
        <taxon>Dothistroma</taxon>
    </lineage>
</organism>
<name>M2WK87_DOTSN</name>
<dbReference type="HOGENOM" id="CLU_2831169_0_0_1"/>
<evidence type="ECO:0000313" key="2">
    <source>
        <dbReference type="EMBL" id="EME39363.1"/>
    </source>
</evidence>
<evidence type="ECO:0000256" key="1">
    <source>
        <dbReference type="SAM" id="MobiDB-lite"/>
    </source>
</evidence>
<protein>
    <submittedName>
        <fullName evidence="2">Uncharacterized protein</fullName>
    </submittedName>
</protein>
<dbReference type="Proteomes" id="UP000016933">
    <property type="component" value="Unassembled WGS sequence"/>
</dbReference>
<gene>
    <name evidence="2" type="ORF">DOTSEDRAFT_47906</name>
</gene>
<dbReference type="EMBL" id="KB446545">
    <property type="protein sequence ID" value="EME39363.1"/>
    <property type="molecule type" value="Genomic_DNA"/>
</dbReference>
<accession>M2WK87</accession>
<evidence type="ECO:0000313" key="3">
    <source>
        <dbReference type="Proteomes" id="UP000016933"/>
    </source>
</evidence>
<feature type="region of interest" description="Disordered" evidence="1">
    <location>
        <begin position="36"/>
        <end position="66"/>
    </location>
</feature>
<reference evidence="2 3" key="2">
    <citation type="journal article" date="2012" name="PLoS Pathog.">
        <title>Diverse lifestyles and strategies of plant pathogenesis encoded in the genomes of eighteen Dothideomycetes fungi.</title>
        <authorList>
            <person name="Ohm R.A."/>
            <person name="Feau N."/>
            <person name="Henrissat B."/>
            <person name="Schoch C.L."/>
            <person name="Horwitz B.A."/>
            <person name="Barry K.W."/>
            <person name="Condon B.J."/>
            <person name="Copeland A.C."/>
            <person name="Dhillon B."/>
            <person name="Glaser F."/>
            <person name="Hesse C.N."/>
            <person name="Kosti I."/>
            <person name="LaButti K."/>
            <person name="Lindquist E.A."/>
            <person name="Lucas S."/>
            <person name="Salamov A.A."/>
            <person name="Bradshaw R.E."/>
            <person name="Ciuffetti L."/>
            <person name="Hamelin R.C."/>
            <person name="Kema G.H.J."/>
            <person name="Lawrence C."/>
            <person name="Scott J.A."/>
            <person name="Spatafora J.W."/>
            <person name="Turgeon B.G."/>
            <person name="de Wit P.J.G.M."/>
            <person name="Zhong S."/>
            <person name="Goodwin S.B."/>
            <person name="Grigoriev I.V."/>
        </authorList>
    </citation>
    <scope>NUCLEOTIDE SEQUENCE [LARGE SCALE GENOMIC DNA]</scope>
    <source>
        <strain evidence="3">NZE10 / CBS 128990</strain>
    </source>
</reference>
<sequence>MYNTISRTVSSPSLTQPIPKLVSVQTISTKQSILFPQSSSPASTGRISMSNSSLPWTSSFGNKSIT</sequence>
<reference evidence="3" key="1">
    <citation type="journal article" date="2012" name="PLoS Genet.">
        <title>The genomes of the fungal plant pathogens Cladosporium fulvum and Dothistroma septosporum reveal adaptation to different hosts and lifestyles but also signatures of common ancestry.</title>
        <authorList>
            <person name="de Wit P.J.G.M."/>
            <person name="van der Burgt A."/>
            <person name="Oekmen B."/>
            <person name="Stergiopoulos I."/>
            <person name="Abd-Elsalam K.A."/>
            <person name="Aerts A.L."/>
            <person name="Bahkali A.H."/>
            <person name="Beenen H.G."/>
            <person name="Chettri P."/>
            <person name="Cox M.P."/>
            <person name="Datema E."/>
            <person name="de Vries R.P."/>
            <person name="Dhillon B."/>
            <person name="Ganley A.R."/>
            <person name="Griffiths S.A."/>
            <person name="Guo Y."/>
            <person name="Hamelin R.C."/>
            <person name="Henrissat B."/>
            <person name="Kabir M.S."/>
            <person name="Jashni M.K."/>
            <person name="Kema G."/>
            <person name="Klaubauf S."/>
            <person name="Lapidus A."/>
            <person name="Levasseur A."/>
            <person name="Lindquist E."/>
            <person name="Mehrabi R."/>
            <person name="Ohm R.A."/>
            <person name="Owen T.J."/>
            <person name="Salamov A."/>
            <person name="Schwelm A."/>
            <person name="Schijlen E."/>
            <person name="Sun H."/>
            <person name="van den Burg H.A."/>
            <person name="van Ham R.C.H.J."/>
            <person name="Zhang S."/>
            <person name="Goodwin S.B."/>
            <person name="Grigoriev I.V."/>
            <person name="Collemare J."/>
            <person name="Bradshaw R.E."/>
        </authorList>
    </citation>
    <scope>NUCLEOTIDE SEQUENCE [LARGE SCALE GENOMIC DNA]</scope>
    <source>
        <strain evidence="3">NZE10 / CBS 128990</strain>
    </source>
</reference>